<protein>
    <submittedName>
        <fullName evidence="2">Uncharacterized protein</fullName>
    </submittedName>
</protein>
<keyword evidence="1" id="KW-0812">Transmembrane</keyword>
<reference evidence="2" key="1">
    <citation type="submission" date="2021-12" db="EMBL/GenBank/DDBJ databases">
        <authorList>
            <person name="Martin H S."/>
        </authorList>
    </citation>
    <scope>NUCLEOTIDE SEQUENCE</scope>
</reference>
<dbReference type="EMBL" id="OV170234">
    <property type="protein sequence ID" value="CAH0719532.1"/>
    <property type="molecule type" value="Genomic_DNA"/>
</dbReference>
<feature type="transmembrane region" description="Helical" evidence="1">
    <location>
        <begin position="7"/>
        <end position="26"/>
    </location>
</feature>
<dbReference type="OrthoDB" id="7479684at2759"/>
<feature type="transmembrane region" description="Helical" evidence="1">
    <location>
        <begin position="56"/>
        <end position="75"/>
    </location>
</feature>
<dbReference type="AlphaFoldDB" id="A0A8J9VVK7"/>
<keyword evidence="1" id="KW-1133">Transmembrane helix</keyword>
<evidence type="ECO:0000313" key="2">
    <source>
        <dbReference type="EMBL" id="CAH0719532.1"/>
    </source>
</evidence>
<keyword evidence="1" id="KW-0472">Membrane</keyword>
<proteinExistence type="predicted"/>
<feature type="transmembrane region" description="Helical" evidence="1">
    <location>
        <begin position="125"/>
        <end position="143"/>
    </location>
</feature>
<gene>
    <name evidence="2" type="ORF">BINO364_LOCUS5861</name>
</gene>
<organism evidence="2 3">
    <name type="scientific">Brenthis ino</name>
    <name type="common">lesser marbled fritillary</name>
    <dbReference type="NCBI Taxonomy" id="405034"/>
    <lineage>
        <taxon>Eukaryota</taxon>
        <taxon>Metazoa</taxon>
        <taxon>Ecdysozoa</taxon>
        <taxon>Arthropoda</taxon>
        <taxon>Hexapoda</taxon>
        <taxon>Insecta</taxon>
        <taxon>Pterygota</taxon>
        <taxon>Neoptera</taxon>
        <taxon>Endopterygota</taxon>
        <taxon>Lepidoptera</taxon>
        <taxon>Glossata</taxon>
        <taxon>Ditrysia</taxon>
        <taxon>Papilionoidea</taxon>
        <taxon>Nymphalidae</taxon>
        <taxon>Heliconiinae</taxon>
        <taxon>Argynnini</taxon>
        <taxon>Brenthis</taxon>
    </lineage>
</organism>
<dbReference type="Proteomes" id="UP000838878">
    <property type="component" value="Chromosome 14"/>
</dbReference>
<accession>A0A8J9VVK7</accession>
<evidence type="ECO:0000313" key="3">
    <source>
        <dbReference type="Proteomes" id="UP000838878"/>
    </source>
</evidence>
<keyword evidence="3" id="KW-1185">Reference proteome</keyword>
<feature type="non-terminal residue" evidence="2">
    <location>
        <position position="234"/>
    </location>
</feature>
<sequence length="234" mass="26138">MPLSGCTNSLVGLVTLVTLLLIPQYYVPDRLVPEEPVLSKNVTQTWVPLDIPSLDLFLTLLLVSLAAIIYIWCWIQRKLLERRIMKLNQNLNERLEVVRSWDARQEELEVTLKMIRRKVSKKWRAVVRVVPVFLVVARVVHAARSGLVVRVGHAVDRVRHRAPRAQDFANLASGLLAVVLAQDPVDHVHLVAPVDPAGLAPVDLDHVASVAHVDRAVHVHRLAHVAELCASCVV</sequence>
<evidence type="ECO:0000256" key="1">
    <source>
        <dbReference type="SAM" id="Phobius"/>
    </source>
</evidence>
<name>A0A8J9VVK7_9NEOP</name>